<organism evidence="1 2">
    <name type="scientific">Vibrio tapetis subsp. tapetis</name>
    <dbReference type="NCBI Taxonomy" id="1671868"/>
    <lineage>
        <taxon>Bacteria</taxon>
        <taxon>Pseudomonadati</taxon>
        <taxon>Pseudomonadota</taxon>
        <taxon>Gammaproteobacteria</taxon>
        <taxon>Vibrionales</taxon>
        <taxon>Vibrionaceae</taxon>
        <taxon>Vibrio</taxon>
    </lineage>
</organism>
<dbReference type="Proteomes" id="UP000235828">
    <property type="component" value="Chromosome B"/>
</dbReference>
<sequence length="236" mass="26516">MTTSKSSWAIGVGLVLGLALLGFQLQQAVISFKSYERVVTVKGLSEREYPADTVIWPIELTVADNDLQKVYQTLETQTKQVREFLIEQGIEDSEFSLSSPSVVDKKAQQYGDSYVEFRYLANQSITIYSTKVDTVRGVMNKLGELGKLGLVLNQDSYSSQPEYLFTQLNDVKPEMVEEATRQAREVAQKFAADSQSQLGKIKRASQGRFSISDRDSNTAHIKKLRVVSTVEYYLSD</sequence>
<dbReference type="KEGG" id="vta:B1464"/>
<evidence type="ECO:0008006" key="3">
    <source>
        <dbReference type="Google" id="ProtNLM"/>
    </source>
</evidence>
<dbReference type="Pfam" id="PF04402">
    <property type="entry name" value="SIMPL"/>
    <property type="match status" value="1"/>
</dbReference>
<dbReference type="EMBL" id="LT960612">
    <property type="protein sequence ID" value="SON53075.1"/>
    <property type="molecule type" value="Genomic_DNA"/>
</dbReference>
<dbReference type="AlphaFoldDB" id="A0A2N8ZMD0"/>
<gene>
    <name evidence="1" type="ORF">VTAP4600_B1464</name>
</gene>
<dbReference type="GO" id="GO:0006974">
    <property type="term" value="P:DNA damage response"/>
    <property type="evidence" value="ECO:0007669"/>
    <property type="project" value="TreeGrafter"/>
</dbReference>
<evidence type="ECO:0000313" key="2">
    <source>
        <dbReference type="Proteomes" id="UP000235828"/>
    </source>
</evidence>
<dbReference type="OrthoDB" id="9806540at2"/>
<dbReference type="Gene3D" id="3.30.110.170">
    <property type="entry name" value="Protein of unknown function (DUF541), domain 1"/>
    <property type="match status" value="1"/>
</dbReference>
<dbReference type="RefSeq" id="WP_102525160.1">
    <property type="nucleotide sequence ID" value="NZ_LT960612.1"/>
</dbReference>
<protein>
    <recommendedName>
        <fullName evidence="3">Periplasmic protein</fullName>
    </recommendedName>
</protein>
<dbReference type="InterPro" id="IPR016907">
    <property type="entry name" value="UCP029033"/>
</dbReference>
<evidence type="ECO:0000313" key="1">
    <source>
        <dbReference type="EMBL" id="SON53075.1"/>
    </source>
</evidence>
<reference evidence="1 2" key="1">
    <citation type="submission" date="2017-10" db="EMBL/GenBank/DDBJ databases">
        <authorList>
            <person name="Banno H."/>
            <person name="Chua N.-H."/>
        </authorList>
    </citation>
    <scope>NUCLEOTIDE SEQUENCE [LARGE SCALE GENOMIC DNA]</scope>
    <source>
        <strain evidence="1">Vibrio tapetis CECT4600</strain>
    </source>
</reference>
<dbReference type="PANTHER" id="PTHR34387">
    <property type="entry name" value="SLR1258 PROTEIN"/>
    <property type="match status" value="1"/>
</dbReference>
<accession>A0A2N8ZMD0</accession>
<dbReference type="Gene3D" id="3.30.70.2970">
    <property type="entry name" value="Protein of unknown function (DUF541), domain 2"/>
    <property type="match status" value="1"/>
</dbReference>
<dbReference type="PIRSF" id="PIRSF029033">
    <property type="entry name" value="UCP029033"/>
    <property type="match status" value="1"/>
</dbReference>
<dbReference type="PANTHER" id="PTHR34387:SF2">
    <property type="entry name" value="SLR1258 PROTEIN"/>
    <property type="match status" value="1"/>
</dbReference>
<keyword evidence="2" id="KW-1185">Reference proteome</keyword>
<dbReference type="InterPro" id="IPR007497">
    <property type="entry name" value="SIMPL/DUF541"/>
</dbReference>
<dbReference type="InterPro" id="IPR052022">
    <property type="entry name" value="26kDa_periplasmic_antigen"/>
</dbReference>
<proteinExistence type="predicted"/>
<name>A0A2N8ZMD0_9VIBR</name>